<reference evidence="1 2" key="1">
    <citation type="journal article" date="2020" name="Genomics">
        <title>Complete, high-quality genomes from long-read metagenomic sequencing of two wolf lichen thalli reveals enigmatic genome architecture.</title>
        <authorList>
            <person name="McKenzie S.K."/>
            <person name="Walston R.F."/>
            <person name="Allen J.L."/>
        </authorList>
    </citation>
    <scope>NUCLEOTIDE SEQUENCE [LARGE SCALE GENOMIC DNA]</scope>
    <source>
        <strain evidence="1">WasteWater2</strain>
    </source>
</reference>
<evidence type="ECO:0000313" key="1">
    <source>
        <dbReference type="EMBL" id="KAF6231068.1"/>
    </source>
</evidence>
<dbReference type="EMBL" id="JACCJC010000061">
    <property type="protein sequence ID" value="KAF6231068.1"/>
    <property type="molecule type" value="Genomic_DNA"/>
</dbReference>
<dbReference type="AlphaFoldDB" id="A0A8H6FM61"/>
<organism evidence="1 2">
    <name type="scientific">Letharia columbiana</name>
    <dbReference type="NCBI Taxonomy" id="112416"/>
    <lineage>
        <taxon>Eukaryota</taxon>
        <taxon>Fungi</taxon>
        <taxon>Dikarya</taxon>
        <taxon>Ascomycota</taxon>
        <taxon>Pezizomycotina</taxon>
        <taxon>Lecanoromycetes</taxon>
        <taxon>OSLEUM clade</taxon>
        <taxon>Lecanoromycetidae</taxon>
        <taxon>Lecanorales</taxon>
        <taxon>Lecanorineae</taxon>
        <taxon>Parmeliaceae</taxon>
        <taxon>Letharia</taxon>
    </lineage>
</organism>
<accession>A0A8H6FM61</accession>
<protein>
    <submittedName>
        <fullName evidence="1">Uncharacterized protein</fullName>
    </submittedName>
</protein>
<comment type="caution">
    <text evidence="1">The sequence shown here is derived from an EMBL/GenBank/DDBJ whole genome shotgun (WGS) entry which is preliminary data.</text>
</comment>
<proteinExistence type="predicted"/>
<sequence length="83" mass="9372">MNPAFRRQLLAIALCRQRASNSLSKPDGMKEQPRTALATRIQQTADERKATQLMLVDMAFIGIVKVSSHVMYASPDIWLSLQR</sequence>
<dbReference type="GeneID" id="59292414"/>
<gene>
    <name evidence="1" type="ORF">HO173_010768</name>
</gene>
<name>A0A8H6FM61_9LECA</name>
<dbReference type="RefSeq" id="XP_037160501.1">
    <property type="nucleotide sequence ID" value="XM_037312653.1"/>
</dbReference>
<keyword evidence="2" id="KW-1185">Reference proteome</keyword>
<evidence type="ECO:0000313" key="2">
    <source>
        <dbReference type="Proteomes" id="UP000578531"/>
    </source>
</evidence>
<dbReference type="Proteomes" id="UP000578531">
    <property type="component" value="Unassembled WGS sequence"/>
</dbReference>